<dbReference type="AlphaFoldDB" id="A0A0G0A6H3"/>
<dbReference type="EMBL" id="JOKZ01000232">
    <property type="protein sequence ID" value="KKP00759.1"/>
    <property type="molecule type" value="Genomic_DNA"/>
</dbReference>
<name>A0A0G0A6H3_TRIHA</name>
<dbReference type="Proteomes" id="UP000034112">
    <property type="component" value="Unassembled WGS sequence"/>
</dbReference>
<evidence type="ECO:0000256" key="1">
    <source>
        <dbReference type="SAM" id="MobiDB-lite"/>
    </source>
</evidence>
<proteinExistence type="predicted"/>
<reference evidence="3" key="1">
    <citation type="journal article" date="2015" name="Genome Announc.">
        <title>Draft whole-genome sequence of the biocontrol agent Trichoderma harzianum T6776.</title>
        <authorList>
            <person name="Baroncelli R."/>
            <person name="Piaggeschi G."/>
            <person name="Fiorini L."/>
            <person name="Bertolini E."/>
            <person name="Zapparata A."/>
            <person name="Pe M.E."/>
            <person name="Sarrocco S."/>
            <person name="Vannacci G."/>
        </authorList>
    </citation>
    <scope>NUCLEOTIDE SEQUENCE [LARGE SCALE GENOMIC DNA]</scope>
    <source>
        <strain evidence="3">T6776</strain>
    </source>
</reference>
<comment type="caution">
    <text evidence="2">The sequence shown here is derived from an EMBL/GenBank/DDBJ whole genome shotgun (WGS) entry which is preliminary data.</text>
</comment>
<evidence type="ECO:0000313" key="3">
    <source>
        <dbReference type="Proteomes" id="UP000034112"/>
    </source>
</evidence>
<dbReference type="OMA" id="CDPLDVW"/>
<organism evidence="2 3">
    <name type="scientific">Trichoderma harzianum</name>
    <name type="common">Hypocrea lixii</name>
    <dbReference type="NCBI Taxonomy" id="5544"/>
    <lineage>
        <taxon>Eukaryota</taxon>
        <taxon>Fungi</taxon>
        <taxon>Dikarya</taxon>
        <taxon>Ascomycota</taxon>
        <taxon>Pezizomycotina</taxon>
        <taxon>Sordariomycetes</taxon>
        <taxon>Hypocreomycetidae</taxon>
        <taxon>Hypocreales</taxon>
        <taxon>Hypocreaceae</taxon>
        <taxon>Trichoderma</taxon>
    </lineage>
</organism>
<sequence>MDMNLPVTGDIDMTMDNRDILAPFDQWAEESDSDMVLGDDNKENEEVNEDTPQSQPRPGKRTTCPPPPPPPPPTKYCLGPRRKLTEEDLDFEIYRDETAHVTPPWRREYYGSNLPALGEIHNGVRFQYAANHTIRRHHRILIAAAVEAGDEQTADNLWNLAQDEPTNLEWMAAAYVWELDCDPLDVWLWVQDKGYDRNWTETQKERFVEFLQWMKPLMEMAMTVAAVDREQAEHIDEWNCHLIRGQFNSLGLSNLDITKSTLAQVIFVPVGEDENVLHRADFTEEDQAWIDELWNGPGRWAPGEEAVPPLEEVRWPAEFDWDSEEEEFEEEFDEEDEEEEEPYEISRSFRFEGDDLIAF</sequence>
<feature type="compositionally biased region" description="Pro residues" evidence="1">
    <location>
        <begin position="64"/>
        <end position="74"/>
    </location>
</feature>
<accession>A0A0G0A6H3</accession>
<feature type="region of interest" description="Disordered" evidence="1">
    <location>
        <begin position="28"/>
        <end position="81"/>
    </location>
</feature>
<dbReference type="OrthoDB" id="4899939at2759"/>
<feature type="compositionally biased region" description="Acidic residues" evidence="1">
    <location>
        <begin position="322"/>
        <end position="343"/>
    </location>
</feature>
<protein>
    <submittedName>
        <fullName evidence="2">Uncharacterized protein</fullName>
    </submittedName>
</protein>
<feature type="region of interest" description="Disordered" evidence="1">
    <location>
        <begin position="322"/>
        <end position="345"/>
    </location>
</feature>
<evidence type="ECO:0000313" key="2">
    <source>
        <dbReference type="EMBL" id="KKP00759.1"/>
    </source>
</evidence>
<gene>
    <name evidence="2" type="ORF">THAR02_07146</name>
</gene>